<feature type="compositionally biased region" description="Low complexity" evidence="1">
    <location>
        <begin position="20"/>
        <end position="31"/>
    </location>
</feature>
<proteinExistence type="predicted"/>
<gene>
    <name evidence="2" type="ORF">BDV29DRAFT_169315</name>
</gene>
<reference evidence="2 3" key="1">
    <citation type="submission" date="2019-04" db="EMBL/GenBank/DDBJ databases">
        <title>Friends and foes A comparative genomics study of 23 Aspergillus species from section Flavi.</title>
        <authorList>
            <consortium name="DOE Joint Genome Institute"/>
            <person name="Kjaerbolling I."/>
            <person name="Vesth T."/>
            <person name="Frisvad J.C."/>
            <person name="Nybo J.L."/>
            <person name="Theobald S."/>
            <person name="Kildgaard S."/>
            <person name="Isbrandt T."/>
            <person name="Kuo A."/>
            <person name="Sato A."/>
            <person name="Lyhne E.K."/>
            <person name="Kogle M.E."/>
            <person name="Wiebenga A."/>
            <person name="Kun R.S."/>
            <person name="Lubbers R.J."/>
            <person name="Makela M.R."/>
            <person name="Barry K."/>
            <person name="Chovatia M."/>
            <person name="Clum A."/>
            <person name="Daum C."/>
            <person name="Haridas S."/>
            <person name="He G."/>
            <person name="LaButti K."/>
            <person name="Lipzen A."/>
            <person name="Mondo S."/>
            <person name="Riley R."/>
            <person name="Salamov A."/>
            <person name="Simmons B.A."/>
            <person name="Magnuson J.K."/>
            <person name="Henrissat B."/>
            <person name="Mortensen U.H."/>
            <person name="Larsen T.O."/>
            <person name="Devries R.P."/>
            <person name="Grigoriev I.V."/>
            <person name="Machida M."/>
            <person name="Baker S.E."/>
            <person name="Andersen M.R."/>
        </authorList>
    </citation>
    <scope>NUCLEOTIDE SEQUENCE [LARGE SCALE GENOMIC DNA]</scope>
    <source>
        <strain evidence="2 3">CBS 151.66</strain>
    </source>
</reference>
<dbReference type="GO" id="GO:0000492">
    <property type="term" value="P:box C/D snoRNP assembly"/>
    <property type="evidence" value="ECO:0007669"/>
    <property type="project" value="InterPro"/>
</dbReference>
<evidence type="ECO:0000256" key="1">
    <source>
        <dbReference type="SAM" id="MobiDB-lite"/>
    </source>
</evidence>
<feature type="compositionally biased region" description="Basic and acidic residues" evidence="1">
    <location>
        <begin position="96"/>
        <end position="113"/>
    </location>
</feature>
<sequence length="243" mass="26664">MADSDPKRPQSDDPQPPPSSDAVSPSIPSGSDSNQDGQVSDKGAERRVFSVVMRDDVRNPCIPSDKIDSDSDDDDYTSSSGSDSDNEEDDNDNDDDREHDRDVKGDNGSDHTLPRIPARQKPQIQHIDKNPDLLSRLSAFLPQMKNANDKLQREIEAGRAKELRLDEVDDQDDGQYIEMNLGLGVLEEKRPDDSGVSGEKNDGSDKGPGSHSNAQTDSNVLETLMGNKDNTSSKKPTIEEMNE</sequence>
<evidence type="ECO:0000313" key="3">
    <source>
        <dbReference type="Proteomes" id="UP000326565"/>
    </source>
</evidence>
<keyword evidence="3" id="KW-1185">Reference proteome</keyword>
<dbReference type="PANTHER" id="PTHR38489">
    <property type="entry name" value="HISTONE CHAPERONE DOMAIN-CONTAINING PROTEIN"/>
    <property type="match status" value="1"/>
</dbReference>
<feature type="compositionally biased region" description="Polar residues" evidence="1">
    <location>
        <begin position="210"/>
        <end position="221"/>
    </location>
</feature>
<protein>
    <submittedName>
        <fullName evidence="2">Uncharacterized protein</fullName>
    </submittedName>
</protein>
<feature type="region of interest" description="Disordered" evidence="1">
    <location>
        <begin position="1"/>
        <end position="131"/>
    </location>
</feature>
<evidence type="ECO:0000313" key="2">
    <source>
        <dbReference type="EMBL" id="KAB8076887.1"/>
    </source>
</evidence>
<dbReference type="PANTHER" id="PTHR38489:SF1">
    <property type="entry name" value="HISTONE CHAPERONE DOMAIN-CONTAINING PROTEIN"/>
    <property type="match status" value="1"/>
</dbReference>
<name>A0A5N5X9Y1_9EURO</name>
<accession>A0A5N5X9Y1</accession>
<organism evidence="2 3">
    <name type="scientific">Aspergillus leporis</name>
    <dbReference type="NCBI Taxonomy" id="41062"/>
    <lineage>
        <taxon>Eukaryota</taxon>
        <taxon>Fungi</taxon>
        <taxon>Dikarya</taxon>
        <taxon>Ascomycota</taxon>
        <taxon>Pezizomycotina</taxon>
        <taxon>Eurotiomycetes</taxon>
        <taxon>Eurotiomycetidae</taxon>
        <taxon>Eurotiales</taxon>
        <taxon>Aspergillaceae</taxon>
        <taxon>Aspergillus</taxon>
        <taxon>Aspergillus subgen. Circumdati</taxon>
    </lineage>
</organism>
<dbReference type="OrthoDB" id="1112980at2759"/>
<feature type="compositionally biased region" description="Acidic residues" evidence="1">
    <location>
        <begin position="84"/>
        <end position="95"/>
    </location>
</feature>
<feature type="compositionally biased region" description="Basic and acidic residues" evidence="1">
    <location>
        <begin position="42"/>
        <end position="58"/>
    </location>
</feature>
<dbReference type="AlphaFoldDB" id="A0A5N5X9Y1"/>
<dbReference type="Proteomes" id="UP000326565">
    <property type="component" value="Unassembled WGS sequence"/>
</dbReference>
<dbReference type="EMBL" id="ML732175">
    <property type="protein sequence ID" value="KAB8076887.1"/>
    <property type="molecule type" value="Genomic_DNA"/>
</dbReference>
<feature type="compositionally biased region" description="Basic and acidic residues" evidence="1">
    <location>
        <begin position="1"/>
        <end position="11"/>
    </location>
</feature>
<dbReference type="InterPro" id="IPR027921">
    <property type="entry name" value="NOPCHAP1"/>
</dbReference>
<feature type="compositionally biased region" description="Basic and acidic residues" evidence="1">
    <location>
        <begin position="186"/>
        <end position="205"/>
    </location>
</feature>
<dbReference type="Pfam" id="PF15370">
    <property type="entry name" value="NOPCHAP1"/>
    <property type="match status" value="1"/>
</dbReference>
<feature type="region of interest" description="Disordered" evidence="1">
    <location>
        <begin position="181"/>
        <end position="243"/>
    </location>
</feature>